<dbReference type="GO" id="GO:0030681">
    <property type="term" value="C:multimeric ribonuclease P complex"/>
    <property type="evidence" value="ECO:0007669"/>
    <property type="project" value="TreeGrafter"/>
</dbReference>
<keyword evidence="5" id="KW-1185">Reference proteome</keyword>
<dbReference type="GO" id="GO:0005730">
    <property type="term" value="C:nucleolus"/>
    <property type="evidence" value="ECO:0007669"/>
    <property type="project" value="TreeGrafter"/>
</dbReference>
<evidence type="ECO:0000256" key="1">
    <source>
        <dbReference type="ARBA" id="ARBA00010800"/>
    </source>
</evidence>
<dbReference type="PANTHER" id="PTHR15441">
    <property type="entry name" value="RIBONUCLEASE P PROTEIN SUBUNIT P14"/>
    <property type="match status" value="1"/>
</dbReference>
<organism evidence="4 5">
    <name type="scientific">Ceraceosorus bombacis</name>
    <dbReference type="NCBI Taxonomy" id="401625"/>
    <lineage>
        <taxon>Eukaryota</taxon>
        <taxon>Fungi</taxon>
        <taxon>Dikarya</taxon>
        <taxon>Basidiomycota</taxon>
        <taxon>Ustilaginomycotina</taxon>
        <taxon>Exobasidiomycetes</taxon>
        <taxon>Ceraceosorales</taxon>
        <taxon>Ceraceosoraceae</taxon>
        <taxon>Ceraceosorus</taxon>
    </lineage>
</organism>
<evidence type="ECO:0000256" key="2">
    <source>
        <dbReference type="ARBA" id="ARBA00022694"/>
    </source>
</evidence>
<dbReference type="InterPro" id="IPR038085">
    <property type="entry name" value="Rnp2-like_sf"/>
</dbReference>
<feature type="region of interest" description="Disordered" evidence="3">
    <location>
        <begin position="122"/>
        <end position="178"/>
    </location>
</feature>
<dbReference type="Pfam" id="PF01900">
    <property type="entry name" value="RNase_P_Rpp14"/>
    <property type="match status" value="1"/>
</dbReference>
<feature type="compositionally biased region" description="Basic and acidic residues" evidence="3">
    <location>
        <begin position="122"/>
        <end position="144"/>
    </location>
</feature>
<feature type="compositionally biased region" description="Low complexity" evidence="3">
    <location>
        <begin position="159"/>
        <end position="168"/>
    </location>
</feature>
<evidence type="ECO:0000313" key="5">
    <source>
        <dbReference type="Proteomes" id="UP000054845"/>
    </source>
</evidence>
<comment type="similarity">
    <text evidence="1">Belongs to the eukaryotic/archaeal RNase P protein component 2 family.</text>
</comment>
<sequence length="198" mass="21854">MVRFKNRWLLLSISLEEGSSSSGGASSLDGGSLIRSLRRSLEDNFGSLSSSTLGASLACRYFNLKTGIAIVRCARLGSETVCASACLMAQIEGRKTKVCVKRCAGTIKKVQMEAIRISKREIAKESARQREKRREMDVRLRSFGEQEEEEDTGSADLLQPQQTQQSTTRAPVTGKDELTVEGFNMLQEAKKEIQAIRS</sequence>
<dbReference type="EMBL" id="CCYA01000252">
    <property type="protein sequence ID" value="CEH15130.1"/>
    <property type="molecule type" value="Genomic_DNA"/>
</dbReference>
<evidence type="ECO:0000256" key="3">
    <source>
        <dbReference type="SAM" id="MobiDB-lite"/>
    </source>
</evidence>
<proteinExistence type="inferred from homology"/>
<evidence type="ECO:0000313" key="4">
    <source>
        <dbReference type="EMBL" id="CEH15130.1"/>
    </source>
</evidence>
<dbReference type="AlphaFoldDB" id="A0A0N7L9Z1"/>
<dbReference type="SUPFAM" id="SSF160350">
    <property type="entry name" value="Rnp2-like"/>
    <property type="match status" value="1"/>
</dbReference>
<dbReference type="GO" id="GO:0001682">
    <property type="term" value="P:tRNA 5'-leader removal"/>
    <property type="evidence" value="ECO:0007669"/>
    <property type="project" value="InterPro"/>
</dbReference>
<name>A0A0N7L9Z1_9BASI</name>
<protein>
    <submittedName>
        <fullName evidence="4">RNase P/RNase MRP subunit POP5</fullName>
    </submittedName>
</protein>
<dbReference type="GO" id="GO:0000172">
    <property type="term" value="C:ribonuclease MRP complex"/>
    <property type="evidence" value="ECO:0007669"/>
    <property type="project" value="TreeGrafter"/>
</dbReference>
<dbReference type="OrthoDB" id="24745at2759"/>
<dbReference type="Proteomes" id="UP000054845">
    <property type="component" value="Unassembled WGS sequence"/>
</dbReference>
<reference evidence="4 5" key="1">
    <citation type="submission" date="2014-09" db="EMBL/GenBank/DDBJ databases">
        <authorList>
            <person name="Magalhaes I.L.F."/>
            <person name="Oliveira U."/>
            <person name="Santos F.R."/>
            <person name="Vidigal T.H.D.A."/>
            <person name="Brescovit A.D."/>
            <person name="Santos A.J."/>
        </authorList>
    </citation>
    <scope>NUCLEOTIDE SEQUENCE [LARGE SCALE GENOMIC DNA]</scope>
</reference>
<dbReference type="PANTHER" id="PTHR15441:SF2">
    <property type="entry name" value="RIBONUCLEASE P_MRP PROTEIN SUBUNIT POP5"/>
    <property type="match status" value="1"/>
</dbReference>
<accession>A0A0N7L9Z1</accession>
<dbReference type="Gene3D" id="3.30.70.3250">
    <property type="entry name" value="Ribonuclease P, Pop5 subunit"/>
    <property type="match status" value="1"/>
</dbReference>
<dbReference type="STRING" id="401625.A0A0N7L9Z1"/>
<dbReference type="InterPro" id="IPR002759">
    <property type="entry name" value="Pop5/Rpp14/Rnp2-like"/>
</dbReference>
<keyword evidence="2" id="KW-0819">tRNA processing</keyword>
<dbReference type="GO" id="GO:0033204">
    <property type="term" value="F:ribonuclease P RNA binding"/>
    <property type="evidence" value="ECO:0007669"/>
    <property type="project" value="TreeGrafter"/>
</dbReference>